<name>A0AAD3T2P7_NEPGR</name>
<dbReference type="PANTHER" id="PTHR33527:SF45">
    <property type="entry name" value="RRM DOMAIN-CONTAINING PROTEIN"/>
    <property type="match status" value="1"/>
</dbReference>
<comment type="caution">
    <text evidence="1">The sequence shown here is derived from an EMBL/GenBank/DDBJ whole genome shotgun (WGS) entry which is preliminary data.</text>
</comment>
<organism evidence="1 2">
    <name type="scientific">Nepenthes gracilis</name>
    <name type="common">Slender pitcher plant</name>
    <dbReference type="NCBI Taxonomy" id="150966"/>
    <lineage>
        <taxon>Eukaryota</taxon>
        <taxon>Viridiplantae</taxon>
        <taxon>Streptophyta</taxon>
        <taxon>Embryophyta</taxon>
        <taxon>Tracheophyta</taxon>
        <taxon>Spermatophyta</taxon>
        <taxon>Magnoliopsida</taxon>
        <taxon>eudicotyledons</taxon>
        <taxon>Gunneridae</taxon>
        <taxon>Pentapetalae</taxon>
        <taxon>Caryophyllales</taxon>
        <taxon>Nepenthaceae</taxon>
        <taxon>Nepenthes</taxon>
    </lineage>
</organism>
<dbReference type="Proteomes" id="UP001279734">
    <property type="component" value="Unassembled WGS sequence"/>
</dbReference>
<dbReference type="EMBL" id="BSYO01000024">
    <property type="protein sequence ID" value="GMH22370.1"/>
    <property type="molecule type" value="Genomic_DNA"/>
</dbReference>
<gene>
    <name evidence="1" type="ORF">Nepgr_024213</name>
</gene>
<keyword evidence="2" id="KW-1185">Reference proteome</keyword>
<reference evidence="1" key="1">
    <citation type="submission" date="2023-05" db="EMBL/GenBank/DDBJ databases">
        <title>Nepenthes gracilis genome sequencing.</title>
        <authorList>
            <person name="Fukushima K."/>
        </authorList>
    </citation>
    <scope>NUCLEOTIDE SEQUENCE</scope>
    <source>
        <strain evidence="1">SING2019-196</strain>
    </source>
</reference>
<dbReference type="PANTHER" id="PTHR33527">
    <property type="entry name" value="OS07G0274300 PROTEIN"/>
    <property type="match status" value="1"/>
</dbReference>
<evidence type="ECO:0000313" key="2">
    <source>
        <dbReference type="Proteomes" id="UP001279734"/>
    </source>
</evidence>
<proteinExistence type="predicted"/>
<dbReference type="AlphaFoldDB" id="A0AAD3T2P7"/>
<sequence>MDNDTETTKKDLSSALNPYAEAWLPQSLRETEEQRTLFITFSKGFPLNVGEIRNFFSWKYGDCIERIYVNNTNPAAPPLFGKVVFSGKAIADMIMSDHEQVRFRINGRALWCKRYRLRQERGPDQQHL</sequence>
<accession>A0AAD3T2P7</accession>
<evidence type="ECO:0000313" key="1">
    <source>
        <dbReference type="EMBL" id="GMH22370.1"/>
    </source>
</evidence>
<protein>
    <submittedName>
        <fullName evidence="1">Uncharacterized protein</fullName>
    </submittedName>
</protein>